<feature type="domain" description="CCHC-type" evidence="2">
    <location>
        <begin position="155"/>
        <end position="168"/>
    </location>
</feature>
<sequence length="916" mass="104679">MGIDVKQIRKTGGGDLLLVVKGGAEKADILREGIKVNVKEVQVQEKKVREKTLYIDGIDAATEGGEVLAAIQQATGVEEKEIALKSLKMGRFEQQMAVIEMPADGAWKLIRAGSLKIGWLSCKVKERIAVLRCFRCLGFGHKSVECKGTDRSRECLNCGQTGHVAKDCTGEAYCGKCEKKGHRADQTKCPHFKRLVEDKRRPADPSTPMELKQNIRILQGNLNRSRRAHDLISLTAAKNEVDIIAVCEPNKALVEDSRWVKDKRKNVAVFFPNRNVGVKGMASGDGFVKIHLGFGVLFCCYSSPNIALEEFQREVDEVMESSRRTGEEVLLLGDLNGKSPMWGSPIKDARGAYLEEWLAALDMVAHNTGDRPTFVRGMSSSFIDITCSTRGLARKVKNWEVMDEETLSDHRYICFDVRENTHKNRPRIKNEYVNDWGTFRATLKWRAEGIDEETVRTEDCVHWIKEAYDASVSRAGGTVRRTPYWWTEQIEELRSESIRARRHAGRLARRQDVSEEEKAAAKETYKRKKKDLGNSIRTAKRRQWEELCEELENDVWGDAYKIVTGRFTNTAPAELTETRRREIAEALFTTAKGNDAVRDDDKVAREDIVPFTEEELRVAAEGIKKRKAPGLDGIPPEAVIETVKDQPKLILGVLNGMLKRQEFPERWKVAKLVLIMKEGKPVESASAYRPICLIDTLAKLYERLIRNRLDKELEERGNLAANQYGFRKKRSTVQAVKEVRRLAREQESKWAALVTLDVRNAFNAAAWGGIIQALKDKGISRYLTNLWTKRLIPDVRRWAKCRHRRCDYYTTQGLTGHGSFKAYTKRIGKTEDEECIYCGAIDTVEHTLFQCERWERVRNESSRKMGLALSPENLVNEMINDQKQWIIGQEMIRRIMEEKEKEERASQERGRRRERE</sequence>
<dbReference type="SUPFAM" id="SSF56219">
    <property type="entry name" value="DNase I-like"/>
    <property type="match status" value="1"/>
</dbReference>
<keyword evidence="1" id="KW-0479">Metal-binding</keyword>
<evidence type="ECO:0000313" key="4">
    <source>
        <dbReference type="Proteomes" id="UP001162164"/>
    </source>
</evidence>
<dbReference type="Pfam" id="PF00078">
    <property type="entry name" value="RVT_1"/>
    <property type="match status" value="1"/>
</dbReference>
<organism evidence="3 4">
    <name type="scientific">Molorchus minor</name>
    <dbReference type="NCBI Taxonomy" id="1323400"/>
    <lineage>
        <taxon>Eukaryota</taxon>
        <taxon>Metazoa</taxon>
        <taxon>Ecdysozoa</taxon>
        <taxon>Arthropoda</taxon>
        <taxon>Hexapoda</taxon>
        <taxon>Insecta</taxon>
        <taxon>Pterygota</taxon>
        <taxon>Neoptera</taxon>
        <taxon>Endopterygota</taxon>
        <taxon>Coleoptera</taxon>
        <taxon>Polyphaga</taxon>
        <taxon>Cucujiformia</taxon>
        <taxon>Chrysomeloidea</taxon>
        <taxon>Cerambycidae</taxon>
        <taxon>Lamiinae</taxon>
        <taxon>Monochamini</taxon>
        <taxon>Molorchus</taxon>
    </lineage>
</organism>
<dbReference type="Gene3D" id="3.60.10.10">
    <property type="entry name" value="Endonuclease/exonuclease/phosphatase"/>
    <property type="match status" value="1"/>
</dbReference>
<name>A0ABQ9ISR4_9CUCU</name>
<evidence type="ECO:0000259" key="2">
    <source>
        <dbReference type="PROSITE" id="PS50158"/>
    </source>
</evidence>
<evidence type="ECO:0000256" key="1">
    <source>
        <dbReference type="PROSITE-ProRule" id="PRU00047"/>
    </source>
</evidence>
<dbReference type="SUPFAM" id="SSF57756">
    <property type="entry name" value="Retrovirus zinc finger-like domains"/>
    <property type="match status" value="1"/>
</dbReference>
<dbReference type="Pfam" id="PF14529">
    <property type="entry name" value="Exo_endo_phos_2"/>
    <property type="match status" value="1"/>
</dbReference>
<keyword evidence="1" id="KW-0862">Zinc</keyword>
<dbReference type="InterPro" id="IPR000477">
    <property type="entry name" value="RT_dom"/>
</dbReference>
<dbReference type="Pfam" id="PF00098">
    <property type="entry name" value="zf-CCHC"/>
    <property type="match status" value="1"/>
</dbReference>
<proteinExistence type="predicted"/>
<dbReference type="InterPro" id="IPR036875">
    <property type="entry name" value="Znf_CCHC_sf"/>
</dbReference>
<comment type="caution">
    <text evidence="3">The sequence shown here is derived from an EMBL/GenBank/DDBJ whole genome shotgun (WGS) entry which is preliminary data.</text>
</comment>
<dbReference type="PANTHER" id="PTHR19446">
    <property type="entry name" value="REVERSE TRANSCRIPTASES"/>
    <property type="match status" value="1"/>
</dbReference>
<accession>A0ABQ9ISR4</accession>
<protein>
    <recommendedName>
        <fullName evidence="2">CCHC-type domain-containing protein</fullName>
    </recommendedName>
</protein>
<dbReference type="InterPro" id="IPR001878">
    <property type="entry name" value="Znf_CCHC"/>
</dbReference>
<dbReference type="CDD" id="cd09077">
    <property type="entry name" value="R1-I-EN"/>
    <property type="match status" value="1"/>
</dbReference>
<dbReference type="InterPro" id="IPR036691">
    <property type="entry name" value="Endo/exonu/phosph_ase_sf"/>
</dbReference>
<gene>
    <name evidence="3" type="ORF">NQ317_003015</name>
</gene>
<dbReference type="SMART" id="SM00343">
    <property type="entry name" value="ZnF_C2HC"/>
    <property type="match status" value="3"/>
</dbReference>
<evidence type="ECO:0000313" key="3">
    <source>
        <dbReference type="EMBL" id="KAJ8964370.1"/>
    </source>
</evidence>
<reference evidence="3" key="1">
    <citation type="journal article" date="2023" name="Insect Mol. Biol.">
        <title>Genome sequencing provides insights into the evolution of gene families encoding plant cell wall-degrading enzymes in longhorned beetles.</title>
        <authorList>
            <person name="Shin N.R."/>
            <person name="Okamura Y."/>
            <person name="Kirsch R."/>
            <person name="Pauchet Y."/>
        </authorList>
    </citation>
    <scope>NUCLEOTIDE SEQUENCE</scope>
    <source>
        <strain evidence="3">MMC_N1</strain>
    </source>
</reference>
<dbReference type="PROSITE" id="PS50158">
    <property type="entry name" value="ZF_CCHC"/>
    <property type="match status" value="1"/>
</dbReference>
<dbReference type="EMBL" id="JAPWTJ010002807">
    <property type="protein sequence ID" value="KAJ8964370.1"/>
    <property type="molecule type" value="Genomic_DNA"/>
</dbReference>
<dbReference type="Proteomes" id="UP001162164">
    <property type="component" value="Unassembled WGS sequence"/>
</dbReference>
<dbReference type="InterPro" id="IPR005135">
    <property type="entry name" value="Endo/exonuclease/phosphatase"/>
</dbReference>
<keyword evidence="1" id="KW-0863">Zinc-finger</keyword>
<dbReference type="Gene3D" id="4.10.60.10">
    <property type="entry name" value="Zinc finger, CCHC-type"/>
    <property type="match status" value="1"/>
</dbReference>
<keyword evidence="4" id="KW-1185">Reference proteome</keyword>